<evidence type="ECO:0000313" key="6">
    <source>
        <dbReference type="Proteomes" id="UP001203852"/>
    </source>
</evidence>
<feature type="compositionally biased region" description="Polar residues" evidence="1">
    <location>
        <begin position="346"/>
        <end position="357"/>
    </location>
</feature>
<keyword evidence="3" id="KW-0732">Signal</keyword>
<keyword evidence="2" id="KW-0472">Membrane</keyword>
<evidence type="ECO:0000256" key="3">
    <source>
        <dbReference type="SAM" id="SignalP"/>
    </source>
</evidence>
<keyword evidence="2" id="KW-1133">Transmembrane helix</keyword>
<evidence type="ECO:0000313" key="5">
    <source>
        <dbReference type="EMBL" id="KAI1617593.1"/>
    </source>
</evidence>
<proteinExistence type="predicted"/>
<feature type="compositionally biased region" description="Low complexity" evidence="1">
    <location>
        <begin position="358"/>
        <end position="368"/>
    </location>
</feature>
<comment type="caution">
    <text evidence="5">The sequence shown here is derived from an EMBL/GenBank/DDBJ whole genome shotgun (WGS) entry which is preliminary data.</text>
</comment>
<feature type="signal peptide" evidence="3">
    <location>
        <begin position="1"/>
        <end position="30"/>
    </location>
</feature>
<evidence type="ECO:0000256" key="2">
    <source>
        <dbReference type="SAM" id="Phobius"/>
    </source>
</evidence>
<feature type="region of interest" description="Disordered" evidence="1">
    <location>
        <begin position="333"/>
        <end position="399"/>
    </location>
</feature>
<keyword evidence="6" id="KW-1185">Reference proteome</keyword>
<sequence length="439" mass="45476">MLARVLPGTYWAILLVYLASIASIVKSTHGLDISYCSPENNAGSYPSYYSLYMSNGLCQDHCQGSYAFAVIEGYYCWCSNYIPADQESTYNCDQQCPGYGSEWCGNTDAGLYAYFLLSAGTPLGTSGTAASTAAAATTTSSSVSTSRAVPGSSYSQTTSNVPTTFSSSSLSSVATVGSSGSSQSSYEASSVTPGSSSAVLTTSPSSTSFITPSTTSTSTTSPTSTYIAPMTSSDPTTSAAPTTSVTPSPTTTATPTEVYTSVMTVTGEIRTVVVTPTASSDATLGQSATGGGGVSTGKVVGIVLGSALGVGALIGVGVWMWFRRRHRKIAEQTGPETSFVPRTGDASPSNNIPSRQVSQLSSSGLLGSKIPRINTAGMPPGNDPRSADTTSSGFDRRSLATDQRLNPYALYIHDESRLSNVSLQDNTDYSRQLRVANPD</sequence>
<keyword evidence="2" id="KW-0812">Transmembrane</keyword>
<feature type="region of interest" description="Disordered" evidence="1">
    <location>
        <begin position="143"/>
        <end position="254"/>
    </location>
</feature>
<dbReference type="AlphaFoldDB" id="A0AAN6E4B7"/>
<evidence type="ECO:0000256" key="1">
    <source>
        <dbReference type="SAM" id="MobiDB-lite"/>
    </source>
</evidence>
<name>A0AAN6E4B7_9EURO</name>
<dbReference type="Proteomes" id="UP001203852">
    <property type="component" value="Unassembled WGS sequence"/>
</dbReference>
<dbReference type="EMBL" id="MU404350">
    <property type="protein sequence ID" value="KAI1617593.1"/>
    <property type="molecule type" value="Genomic_DNA"/>
</dbReference>
<feature type="transmembrane region" description="Helical" evidence="2">
    <location>
        <begin position="299"/>
        <end position="322"/>
    </location>
</feature>
<dbReference type="SMART" id="SM00321">
    <property type="entry name" value="WSC"/>
    <property type="match status" value="1"/>
</dbReference>
<feature type="chain" id="PRO_5042893592" evidence="3">
    <location>
        <begin position="31"/>
        <end position="439"/>
    </location>
</feature>
<protein>
    <submittedName>
        <fullName evidence="5">Cell wall integrity and stress response component</fullName>
    </submittedName>
</protein>
<feature type="domain" description="WSC" evidence="4">
    <location>
        <begin position="30"/>
        <end position="117"/>
    </location>
</feature>
<reference evidence="5" key="1">
    <citation type="journal article" date="2022" name="bioRxiv">
        <title>Deciphering the potential niche of two novel black yeast fungi from a biological soil crust based on their genomes, phenotypes, and melanin regulation.</title>
        <authorList>
            <consortium name="DOE Joint Genome Institute"/>
            <person name="Carr E.C."/>
            <person name="Barton Q."/>
            <person name="Grambo S."/>
            <person name="Sullivan M."/>
            <person name="Renfro C.M."/>
            <person name="Kuo A."/>
            <person name="Pangilinan J."/>
            <person name="Lipzen A."/>
            <person name="Keymanesh K."/>
            <person name="Savage E."/>
            <person name="Barry K."/>
            <person name="Grigoriev I.V."/>
            <person name="Riekhof W.R."/>
            <person name="Harris S.S."/>
        </authorList>
    </citation>
    <scope>NUCLEOTIDE SEQUENCE</scope>
    <source>
        <strain evidence="5">JF 03-4F</strain>
    </source>
</reference>
<accession>A0AAN6E4B7</accession>
<organism evidence="5 6">
    <name type="scientific">Exophiala viscosa</name>
    <dbReference type="NCBI Taxonomy" id="2486360"/>
    <lineage>
        <taxon>Eukaryota</taxon>
        <taxon>Fungi</taxon>
        <taxon>Dikarya</taxon>
        <taxon>Ascomycota</taxon>
        <taxon>Pezizomycotina</taxon>
        <taxon>Eurotiomycetes</taxon>
        <taxon>Chaetothyriomycetidae</taxon>
        <taxon>Chaetothyriales</taxon>
        <taxon>Herpotrichiellaceae</taxon>
        <taxon>Exophiala</taxon>
    </lineage>
</organism>
<dbReference type="PROSITE" id="PS51212">
    <property type="entry name" value="WSC"/>
    <property type="match status" value="1"/>
</dbReference>
<dbReference type="InterPro" id="IPR002889">
    <property type="entry name" value="WSC_carb-bd"/>
</dbReference>
<dbReference type="Pfam" id="PF01822">
    <property type="entry name" value="WSC"/>
    <property type="match status" value="1"/>
</dbReference>
<gene>
    <name evidence="5" type="ORF">EDD36DRAFT_6543</name>
</gene>
<evidence type="ECO:0000259" key="4">
    <source>
        <dbReference type="PROSITE" id="PS51212"/>
    </source>
</evidence>